<evidence type="ECO:0000259" key="1">
    <source>
        <dbReference type="PROSITE" id="PS51819"/>
    </source>
</evidence>
<name>A0A2S6AXS4_9NOCA</name>
<dbReference type="SUPFAM" id="SSF54593">
    <property type="entry name" value="Glyoxalase/Bleomycin resistance protein/Dihydroxybiphenyl dioxygenase"/>
    <property type="match status" value="1"/>
</dbReference>
<dbReference type="AlphaFoldDB" id="A0A2S6AXS4"/>
<feature type="domain" description="VOC" evidence="1">
    <location>
        <begin position="7"/>
        <end position="134"/>
    </location>
</feature>
<evidence type="ECO:0000313" key="3">
    <source>
        <dbReference type="Proteomes" id="UP000239874"/>
    </source>
</evidence>
<protein>
    <submittedName>
        <fullName evidence="2">Glyoxalase</fullName>
    </submittedName>
</protein>
<dbReference type="InterPro" id="IPR004360">
    <property type="entry name" value="Glyas_Fos-R_dOase_dom"/>
</dbReference>
<sequence length="142" mass="15253">MSPVEFRISRIVVPALDVEASLAFYRDVLGFEVRGTEGEGATRRLTVGPVGQPELSVVLSPLTAAGRPCCSEQIDDGAFPSICLSTPNLLDTFAHLEAGTAIVEVIQEPIRHESGEYDCAFFDPAGNVVRLVEDHGKRPDTA</sequence>
<dbReference type="Proteomes" id="UP000239874">
    <property type="component" value="Unassembled WGS sequence"/>
</dbReference>
<comment type="caution">
    <text evidence="2">The sequence shown here is derived from an EMBL/GenBank/DDBJ whole genome shotgun (WGS) entry which is preliminary data.</text>
</comment>
<dbReference type="InterPro" id="IPR029068">
    <property type="entry name" value="Glyas_Bleomycin-R_OHBP_Dase"/>
</dbReference>
<dbReference type="EMBL" id="PSZC01000001">
    <property type="protein sequence ID" value="PPJ40047.1"/>
    <property type="molecule type" value="Genomic_DNA"/>
</dbReference>
<gene>
    <name evidence="2" type="ORF">C5E45_02905</name>
</gene>
<organism evidence="2 3">
    <name type="scientific">Nocardia nova</name>
    <dbReference type="NCBI Taxonomy" id="37330"/>
    <lineage>
        <taxon>Bacteria</taxon>
        <taxon>Bacillati</taxon>
        <taxon>Actinomycetota</taxon>
        <taxon>Actinomycetes</taxon>
        <taxon>Mycobacteriales</taxon>
        <taxon>Nocardiaceae</taxon>
        <taxon>Nocardia</taxon>
    </lineage>
</organism>
<dbReference type="Gene3D" id="3.10.180.10">
    <property type="entry name" value="2,3-Dihydroxybiphenyl 1,2-Dioxygenase, domain 1"/>
    <property type="match status" value="1"/>
</dbReference>
<dbReference type="PROSITE" id="PS51819">
    <property type="entry name" value="VOC"/>
    <property type="match status" value="1"/>
</dbReference>
<proteinExistence type="predicted"/>
<dbReference type="InterPro" id="IPR037523">
    <property type="entry name" value="VOC_core"/>
</dbReference>
<accession>A0A2S6AXS4</accession>
<evidence type="ECO:0000313" key="2">
    <source>
        <dbReference type="EMBL" id="PPJ40047.1"/>
    </source>
</evidence>
<dbReference type="Pfam" id="PF00903">
    <property type="entry name" value="Glyoxalase"/>
    <property type="match status" value="1"/>
</dbReference>
<reference evidence="2 3" key="1">
    <citation type="submission" date="2018-02" db="EMBL/GenBank/DDBJ databases">
        <title>8 Nocardia nova and 1 Nocardia cyriacigeorgica strain used for evolution to TMP-SMX.</title>
        <authorList>
            <person name="Mehta H."/>
            <person name="Weng J."/>
            <person name="Shamoo Y."/>
        </authorList>
    </citation>
    <scope>NUCLEOTIDE SEQUENCE [LARGE SCALE GENOMIC DNA]</scope>
    <source>
        <strain evidence="2 3">MDA3139</strain>
    </source>
</reference>
<dbReference type="OrthoDB" id="9794917at2"/>
<dbReference type="RefSeq" id="WP_104373888.1">
    <property type="nucleotide sequence ID" value="NZ_PSZC01000001.1"/>
</dbReference>